<feature type="binding site" evidence="12">
    <location>
        <position position="293"/>
    </location>
    <ligand>
        <name>Mg(2+)</name>
        <dbReference type="ChEBI" id="CHEBI:18420"/>
    </ligand>
</feature>
<dbReference type="InterPro" id="IPR024932">
    <property type="entry name" value="ApbE"/>
</dbReference>
<dbReference type="AlphaFoldDB" id="A0A1Z4VV07"/>
<comment type="function">
    <text evidence="13">Flavin transferase that catalyzes the transfer of the FMN moiety of FAD and its covalent binding to the hydroxyl group of a threonine residue in a target flavoprotein.</text>
</comment>
<dbReference type="Pfam" id="PF02424">
    <property type="entry name" value="ApbE"/>
    <property type="match status" value="1"/>
</dbReference>
<comment type="cofactor">
    <cofactor evidence="12">
        <name>Mg(2+)</name>
        <dbReference type="ChEBI" id="CHEBI:18420"/>
    </cofactor>
    <cofactor evidence="12">
        <name>Mn(2+)</name>
        <dbReference type="ChEBI" id="CHEBI:29035"/>
    </cofactor>
    <text evidence="12">Magnesium. Can also use manganese.</text>
</comment>
<comment type="subcellular location">
    <subcellularLocation>
        <location evidence="13">Cell inner membrane</location>
        <topology evidence="13">Lipid-anchor</topology>
        <orientation evidence="13">Periplasmic side</orientation>
    </subcellularLocation>
</comment>
<evidence type="ECO:0000256" key="5">
    <source>
        <dbReference type="ARBA" id="ARBA00022679"/>
    </source>
</evidence>
<accession>A0A1Z4VV07</accession>
<evidence type="ECO:0000313" key="15">
    <source>
        <dbReference type="Proteomes" id="UP000218765"/>
    </source>
</evidence>
<keyword evidence="5 11" id="KW-0808">Transferase</keyword>
<evidence type="ECO:0000256" key="13">
    <source>
        <dbReference type="RuleBase" id="RU363002"/>
    </source>
</evidence>
<dbReference type="EC" id="2.7.1.180" evidence="2 11"/>
<evidence type="ECO:0000256" key="10">
    <source>
        <dbReference type="ARBA" id="ARBA00048540"/>
    </source>
</evidence>
<evidence type="ECO:0000256" key="3">
    <source>
        <dbReference type="ARBA" id="ARBA00016337"/>
    </source>
</evidence>
<keyword evidence="8 11" id="KW-0460">Magnesium</keyword>
<evidence type="ECO:0000256" key="12">
    <source>
        <dbReference type="PIRSR" id="PIRSR006268-2"/>
    </source>
</evidence>
<dbReference type="GO" id="GO:0016740">
    <property type="term" value="F:transferase activity"/>
    <property type="evidence" value="ECO:0007669"/>
    <property type="project" value="UniProtKB-UniRule"/>
</dbReference>
<dbReference type="Gene3D" id="3.10.520.10">
    <property type="entry name" value="ApbE-like domains"/>
    <property type="match status" value="1"/>
</dbReference>
<dbReference type="PANTHER" id="PTHR30040:SF2">
    <property type="entry name" value="FAD:PROTEIN FMN TRANSFERASE"/>
    <property type="match status" value="1"/>
</dbReference>
<keyword evidence="13" id="KW-0472">Membrane</keyword>
<evidence type="ECO:0000256" key="4">
    <source>
        <dbReference type="ARBA" id="ARBA00022630"/>
    </source>
</evidence>
<dbReference type="PANTHER" id="PTHR30040">
    <property type="entry name" value="THIAMINE BIOSYNTHESIS LIPOPROTEIN APBE"/>
    <property type="match status" value="1"/>
</dbReference>
<evidence type="ECO:0000313" key="14">
    <source>
        <dbReference type="EMBL" id="BAZ95363.1"/>
    </source>
</evidence>
<proteinExistence type="inferred from homology"/>
<evidence type="ECO:0000256" key="1">
    <source>
        <dbReference type="ARBA" id="ARBA00008282"/>
    </source>
</evidence>
<dbReference type="GO" id="GO:0005886">
    <property type="term" value="C:plasma membrane"/>
    <property type="evidence" value="ECO:0007669"/>
    <property type="project" value="UniProtKB-SubCell"/>
</dbReference>
<reference evidence="14 15" key="1">
    <citation type="submission" date="2017-05" db="EMBL/GenBank/DDBJ databases">
        <title>Thiocyanate degradation by Thiohalobacter thiocyanaticus FOKN1.</title>
        <authorList>
            <person name="Oshiki M."/>
            <person name="Fukushima T."/>
            <person name="Kawano S."/>
            <person name="Nakagawa J."/>
        </authorList>
    </citation>
    <scope>NUCLEOTIDE SEQUENCE [LARGE SCALE GENOMIC DNA]</scope>
    <source>
        <strain evidence="14 15">FOKN1</strain>
    </source>
</reference>
<dbReference type="EMBL" id="AP018052">
    <property type="protein sequence ID" value="BAZ95363.1"/>
    <property type="molecule type" value="Genomic_DNA"/>
</dbReference>
<dbReference type="GO" id="GO:0046872">
    <property type="term" value="F:metal ion binding"/>
    <property type="evidence" value="ECO:0007669"/>
    <property type="project" value="UniProtKB-UniRule"/>
</dbReference>
<name>A0A1Z4VV07_9GAMM</name>
<keyword evidence="7 11" id="KW-0274">FAD</keyword>
<dbReference type="InterPro" id="IPR003374">
    <property type="entry name" value="ApbE-like_sf"/>
</dbReference>
<comment type="similarity">
    <text evidence="1 11 13">Belongs to the ApbE family.</text>
</comment>
<evidence type="ECO:0000256" key="6">
    <source>
        <dbReference type="ARBA" id="ARBA00022723"/>
    </source>
</evidence>
<comment type="catalytic activity">
    <reaction evidence="10 11 13">
        <text>L-threonyl-[protein] + FAD = FMN-L-threonyl-[protein] + AMP + H(+)</text>
        <dbReference type="Rhea" id="RHEA:36847"/>
        <dbReference type="Rhea" id="RHEA-COMP:11060"/>
        <dbReference type="Rhea" id="RHEA-COMP:11061"/>
        <dbReference type="ChEBI" id="CHEBI:15378"/>
        <dbReference type="ChEBI" id="CHEBI:30013"/>
        <dbReference type="ChEBI" id="CHEBI:57692"/>
        <dbReference type="ChEBI" id="CHEBI:74257"/>
        <dbReference type="ChEBI" id="CHEBI:456215"/>
        <dbReference type="EC" id="2.7.1.180"/>
    </reaction>
</comment>
<sequence>MTAELHKRIAVLGLLLATLLLTGCQPAESPLLERRFIALGTIIDITLYGAEAEQADPVLAAIERDFHRLHHDWHAWEDSRLTALNTALQRGEHAPVPAELMAVLKQARALNRSSNGLFEPAIGGLMALWGFHSNDLPDSVPDNDTIAAWLAGRPRMTDLALENGQAHSDNPRLQLDLGAFAKGVAVDRAIAALRAAGIDNAIVNAGGDLRAIGARDRPWRIGIRHPRAPGVLASIATRNDESIFTSGDYERYFEFEGKRYHHIIDPRSGYPARDTASLTVIHSEAATADAAATALFVAGDAWPRTAADMGIERVLRVRADGTVEMTPAMAERIRFETEVEPVVVLQELP</sequence>
<evidence type="ECO:0000256" key="7">
    <source>
        <dbReference type="ARBA" id="ARBA00022827"/>
    </source>
</evidence>
<dbReference type="OrthoDB" id="9778595at2"/>
<organism evidence="14 15">
    <name type="scientific">Thiohalobacter thiocyanaticus</name>
    <dbReference type="NCBI Taxonomy" id="585455"/>
    <lineage>
        <taxon>Bacteria</taxon>
        <taxon>Pseudomonadati</taxon>
        <taxon>Pseudomonadota</taxon>
        <taxon>Gammaproteobacteria</taxon>
        <taxon>Thiohalobacterales</taxon>
        <taxon>Thiohalobacteraceae</taxon>
        <taxon>Thiohalobacter</taxon>
    </lineage>
</organism>
<feature type="binding site" evidence="12">
    <location>
        <position position="289"/>
    </location>
    <ligand>
        <name>Mg(2+)</name>
        <dbReference type="ChEBI" id="CHEBI:18420"/>
    </ligand>
</feature>
<evidence type="ECO:0000256" key="8">
    <source>
        <dbReference type="ARBA" id="ARBA00022842"/>
    </source>
</evidence>
<dbReference type="Proteomes" id="UP000218765">
    <property type="component" value="Chromosome"/>
</dbReference>
<protein>
    <recommendedName>
        <fullName evidence="3 11">FAD:protein FMN transferase</fullName>
        <ecNumber evidence="2 11">2.7.1.180</ecNumber>
    </recommendedName>
    <alternativeName>
        <fullName evidence="9 11">Flavin transferase</fullName>
    </alternativeName>
</protein>
<feature type="binding site" evidence="12">
    <location>
        <position position="179"/>
    </location>
    <ligand>
        <name>Mg(2+)</name>
        <dbReference type="ChEBI" id="CHEBI:18420"/>
    </ligand>
</feature>
<keyword evidence="13 14" id="KW-0449">Lipoprotein</keyword>
<keyword evidence="6 11" id="KW-0479">Metal-binding</keyword>
<dbReference type="RefSeq" id="WP_096367355.1">
    <property type="nucleotide sequence ID" value="NZ_AP018052.1"/>
</dbReference>
<dbReference type="SUPFAM" id="SSF143631">
    <property type="entry name" value="ApbE-like"/>
    <property type="match status" value="1"/>
</dbReference>
<evidence type="ECO:0000256" key="9">
    <source>
        <dbReference type="ARBA" id="ARBA00031306"/>
    </source>
</evidence>
<evidence type="ECO:0000256" key="2">
    <source>
        <dbReference type="ARBA" id="ARBA00011955"/>
    </source>
</evidence>
<dbReference type="PIRSF" id="PIRSF006268">
    <property type="entry name" value="ApbE"/>
    <property type="match status" value="1"/>
</dbReference>
<keyword evidence="4 11" id="KW-0285">Flavoprotein</keyword>
<evidence type="ECO:0000256" key="11">
    <source>
        <dbReference type="PIRNR" id="PIRNR006268"/>
    </source>
</evidence>
<dbReference type="PROSITE" id="PS51257">
    <property type="entry name" value="PROKAR_LIPOPROTEIN"/>
    <property type="match status" value="1"/>
</dbReference>
<keyword evidence="13" id="KW-1003">Cell membrane</keyword>
<keyword evidence="15" id="KW-1185">Reference proteome</keyword>
<gene>
    <name evidence="14" type="ORF">FOKN1_3006</name>
</gene>
<keyword evidence="13" id="KW-0997">Cell inner membrane</keyword>
<dbReference type="KEGG" id="ttc:FOKN1_3006"/>